<reference evidence="2" key="1">
    <citation type="submission" date="2019-10" db="EMBL/GenBank/DDBJ databases">
        <authorList>
            <consortium name="DOE Joint Genome Institute"/>
            <person name="Kuo A."/>
            <person name="Miyauchi S."/>
            <person name="Kiss E."/>
            <person name="Drula E."/>
            <person name="Kohler A."/>
            <person name="Sanchez-Garcia M."/>
            <person name="Andreopoulos B."/>
            <person name="Barry K.W."/>
            <person name="Bonito G."/>
            <person name="Buee M."/>
            <person name="Carver A."/>
            <person name="Chen C."/>
            <person name="Cichocki N."/>
            <person name="Clum A."/>
            <person name="Culley D."/>
            <person name="Crous P.W."/>
            <person name="Fauchery L."/>
            <person name="Girlanda M."/>
            <person name="Hayes R."/>
            <person name="Keri Z."/>
            <person name="LaButti K."/>
            <person name="Lipzen A."/>
            <person name="Lombard V."/>
            <person name="Magnuson J."/>
            <person name="Maillard F."/>
            <person name="Morin E."/>
            <person name="Murat C."/>
            <person name="Nolan M."/>
            <person name="Ohm R."/>
            <person name="Pangilinan J."/>
            <person name="Pereira M."/>
            <person name="Perotto S."/>
            <person name="Peter M."/>
            <person name="Riley R."/>
            <person name="Sitrit Y."/>
            <person name="Stielow B."/>
            <person name="Szollosi G."/>
            <person name="Zifcakova L."/>
            <person name="Stursova M."/>
            <person name="Spatafora J.W."/>
            <person name="Tedersoo L."/>
            <person name="Vaario L.-M."/>
            <person name="Yamada A."/>
            <person name="Yan M."/>
            <person name="Wang P."/>
            <person name="Xu J."/>
            <person name="Bruns T."/>
            <person name="Baldrian P."/>
            <person name="Vilgalys R."/>
            <person name="Henrissat B."/>
            <person name="Grigoriev I.V."/>
            <person name="Hibbett D."/>
            <person name="Nagy L.G."/>
            <person name="Martin F.M."/>
        </authorList>
    </citation>
    <scope>NUCLEOTIDE SEQUENCE</scope>
    <source>
        <strain evidence="2">BED1</strain>
    </source>
</reference>
<protein>
    <submittedName>
        <fullName evidence="2">Uncharacterized protein</fullName>
    </submittedName>
</protein>
<evidence type="ECO:0000256" key="1">
    <source>
        <dbReference type="SAM" id="MobiDB-lite"/>
    </source>
</evidence>
<organism evidence="2 4">
    <name type="scientific">Boletus edulis BED1</name>
    <dbReference type="NCBI Taxonomy" id="1328754"/>
    <lineage>
        <taxon>Eukaryota</taxon>
        <taxon>Fungi</taxon>
        <taxon>Dikarya</taxon>
        <taxon>Basidiomycota</taxon>
        <taxon>Agaricomycotina</taxon>
        <taxon>Agaricomycetes</taxon>
        <taxon>Agaricomycetidae</taxon>
        <taxon>Boletales</taxon>
        <taxon>Boletineae</taxon>
        <taxon>Boletaceae</taxon>
        <taxon>Boletoideae</taxon>
        <taxon>Boletus</taxon>
    </lineage>
</organism>
<dbReference type="AlphaFoldDB" id="A0AAD4G684"/>
<reference evidence="2" key="2">
    <citation type="journal article" date="2020" name="Nat. Commun.">
        <title>Large-scale genome sequencing of mycorrhizal fungi provides insights into the early evolution of symbiotic traits.</title>
        <authorList>
            <person name="Miyauchi S."/>
            <person name="Kiss E."/>
            <person name="Kuo A."/>
            <person name="Drula E."/>
            <person name="Kohler A."/>
            <person name="Sanchez-Garcia M."/>
            <person name="Morin E."/>
            <person name="Andreopoulos B."/>
            <person name="Barry K.W."/>
            <person name="Bonito G."/>
            <person name="Buee M."/>
            <person name="Carver A."/>
            <person name="Chen C."/>
            <person name="Cichocki N."/>
            <person name="Clum A."/>
            <person name="Culley D."/>
            <person name="Crous P.W."/>
            <person name="Fauchery L."/>
            <person name="Girlanda M."/>
            <person name="Hayes R.D."/>
            <person name="Keri Z."/>
            <person name="LaButti K."/>
            <person name="Lipzen A."/>
            <person name="Lombard V."/>
            <person name="Magnuson J."/>
            <person name="Maillard F."/>
            <person name="Murat C."/>
            <person name="Nolan M."/>
            <person name="Ohm R.A."/>
            <person name="Pangilinan J."/>
            <person name="Pereira M.F."/>
            <person name="Perotto S."/>
            <person name="Peter M."/>
            <person name="Pfister S."/>
            <person name="Riley R."/>
            <person name="Sitrit Y."/>
            <person name="Stielow J.B."/>
            <person name="Szollosi G."/>
            <person name="Zifcakova L."/>
            <person name="Stursova M."/>
            <person name="Spatafora J.W."/>
            <person name="Tedersoo L."/>
            <person name="Vaario L.M."/>
            <person name="Yamada A."/>
            <person name="Yan M."/>
            <person name="Wang P."/>
            <person name="Xu J."/>
            <person name="Bruns T."/>
            <person name="Baldrian P."/>
            <person name="Vilgalys R."/>
            <person name="Dunand C."/>
            <person name="Henrissat B."/>
            <person name="Grigoriev I.V."/>
            <person name="Hibbett D."/>
            <person name="Nagy L.G."/>
            <person name="Martin F.M."/>
        </authorList>
    </citation>
    <scope>NUCLEOTIDE SEQUENCE</scope>
    <source>
        <strain evidence="2">BED1</strain>
    </source>
</reference>
<accession>A0AAD4G684</accession>
<evidence type="ECO:0000313" key="3">
    <source>
        <dbReference type="EMBL" id="KAF8449218.1"/>
    </source>
</evidence>
<dbReference type="EMBL" id="WHUW01000323">
    <property type="protein sequence ID" value="KAF8415475.1"/>
    <property type="molecule type" value="Genomic_DNA"/>
</dbReference>
<name>A0AAD4G684_BOLED</name>
<proteinExistence type="predicted"/>
<feature type="region of interest" description="Disordered" evidence="1">
    <location>
        <begin position="1"/>
        <end position="45"/>
    </location>
</feature>
<evidence type="ECO:0000313" key="4">
    <source>
        <dbReference type="Proteomes" id="UP001194468"/>
    </source>
</evidence>
<feature type="compositionally biased region" description="Basic residues" evidence="1">
    <location>
        <begin position="1"/>
        <end position="11"/>
    </location>
</feature>
<gene>
    <name evidence="2" type="ORF">L210DRAFT_3637184</name>
    <name evidence="3" type="ORF">L210DRAFT_974623</name>
</gene>
<evidence type="ECO:0000313" key="2">
    <source>
        <dbReference type="EMBL" id="KAF8415475.1"/>
    </source>
</evidence>
<keyword evidence="4" id="KW-1185">Reference proteome</keyword>
<comment type="caution">
    <text evidence="2">The sequence shown here is derived from an EMBL/GenBank/DDBJ whole genome shotgun (WGS) entry which is preliminary data.</text>
</comment>
<feature type="non-terminal residue" evidence="2">
    <location>
        <position position="89"/>
    </location>
</feature>
<dbReference type="Proteomes" id="UP001194468">
    <property type="component" value="Unassembled WGS sequence"/>
</dbReference>
<dbReference type="EMBL" id="WHUW01000003">
    <property type="protein sequence ID" value="KAF8449218.1"/>
    <property type="molecule type" value="Genomic_DNA"/>
</dbReference>
<sequence length="89" mass="9713">MSRVPRSKRSITTRVSPCVRQPRPSSDSSHLPPCSKESAPSSPNQALVPALAPLASEWRPILHASNQVVLYNPTLHALSIHKSPDKRAD</sequence>